<dbReference type="InterPro" id="IPR050104">
    <property type="entry name" value="FMN-dep_NADH:Q_OxRdtase_AzoR1"/>
</dbReference>
<evidence type="ECO:0000256" key="5">
    <source>
        <dbReference type="ARBA" id="ARBA00048542"/>
    </source>
</evidence>
<comment type="function">
    <text evidence="6">Quinone reductase that provides resistance to thiol-specific stress caused by electrophilic quinones.</text>
</comment>
<dbReference type="EC" id="1.7.1.17" evidence="6"/>
<dbReference type="Proteomes" id="UP000068382">
    <property type="component" value="Unassembled WGS sequence"/>
</dbReference>
<evidence type="ECO:0000256" key="6">
    <source>
        <dbReference type="HAMAP-Rule" id="MF_01216"/>
    </source>
</evidence>
<comment type="catalytic activity">
    <reaction evidence="6">
        <text>2 a quinone + NADH + H(+) = 2 a 1,4-benzosemiquinone + NAD(+)</text>
        <dbReference type="Rhea" id="RHEA:65952"/>
        <dbReference type="ChEBI" id="CHEBI:15378"/>
        <dbReference type="ChEBI" id="CHEBI:57540"/>
        <dbReference type="ChEBI" id="CHEBI:57945"/>
        <dbReference type="ChEBI" id="CHEBI:132124"/>
        <dbReference type="ChEBI" id="CHEBI:134225"/>
    </reaction>
</comment>
<proteinExistence type="inferred from homology"/>
<dbReference type="AlphaFoldDB" id="A0A132BUI0"/>
<comment type="cofactor">
    <cofactor evidence="6">
        <name>FMN</name>
        <dbReference type="ChEBI" id="CHEBI:58210"/>
    </cofactor>
    <text evidence="6">Binds 1 FMN per subunit.</text>
</comment>
<reference evidence="8 9" key="1">
    <citation type="submission" date="2015-12" db="EMBL/GenBank/DDBJ databases">
        <title>Genome sequence of the marine Rhodobacteraceae strain O3.65, Candidatus Tritonibacter horizontis.</title>
        <authorList>
            <person name="Poehlein A."/>
            <person name="Giebel H.A."/>
            <person name="Voget S."/>
            <person name="Brinkhoff T."/>
        </authorList>
    </citation>
    <scope>NUCLEOTIDE SEQUENCE [LARGE SCALE GENOMIC DNA]</scope>
    <source>
        <strain evidence="8 9">O3.65</strain>
    </source>
</reference>
<dbReference type="InterPro" id="IPR023048">
    <property type="entry name" value="NADH:quinone_OxRdtase_FMN_depd"/>
</dbReference>
<feature type="binding site" evidence="6">
    <location>
        <begin position="17"/>
        <end position="19"/>
    </location>
    <ligand>
        <name>FMN</name>
        <dbReference type="ChEBI" id="CHEBI:58210"/>
    </ligand>
</feature>
<dbReference type="GO" id="GO:0016652">
    <property type="term" value="F:oxidoreductase activity, acting on NAD(P)H as acceptor"/>
    <property type="evidence" value="ECO:0007669"/>
    <property type="project" value="UniProtKB-UniRule"/>
</dbReference>
<keyword evidence="1 6" id="KW-0285">Flavoprotein</keyword>
<dbReference type="EMBL" id="LPUY01000085">
    <property type="protein sequence ID" value="KUP91866.1"/>
    <property type="molecule type" value="Genomic_DNA"/>
</dbReference>
<dbReference type="PANTHER" id="PTHR43741">
    <property type="entry name" value="FMN-DEPENDENT NADH-AZOREDUCTASE 1"/>
    <property type="match status" value="1"/>
</dbReference>
<comment type="caution">
    <text evidence="8">The sequence shown here is derived from an EMBL/GenBank/DDBJ whole genome shotgun (WGS) entry which is preliminary data.</text>
</comment>
<dbReference type="RefSeq" id="WP_068246070.1">
    <property type="nucleotide sequence ID" value="NZ_LPUY01000085.1"/>
</dbReference>
<dbReference type="Pfam" id="PF02525">
    <property type="entry name" value="Flavodoxin_2"/>
    <property type="match status" value="1"/>
</dbReference>
<dbReference type="GO" id="GO:0016655">
    <property type="term" value="F:oxidoreductase activity, acting on NAD(P)H, quinone or similar compound as acceptor"/>
    <property type="evidence" value="ECO:0007669"/>
    <property type="project" value="InterPro"/>
</dbReference>
<accession>A0A132BUI0</accession>
<dbReference type="HAMAP" id="MF_01216">
    <property type="entry name" value="Azoreductase_type1"/>
    <property type="match status" value="1"/>
</dbReference>
<dbReference type="PATRIC" id="fig|1768241.3.peg.3433"/>
<evidence type="ECO:0000256" key="3">
    <source>
        <dbReference type="ARBA" id="ARBA00023002"/>
    </source>
</evidence>
<keyword evidence="3 6" id="KW-0560">Oxidoreductase</keyword>
<dbReference type="GO" id="GO:0010181">
    <property type="term" value="F:FMN binding"/>
    <property type="evidence" value="ECO:0007669"/>
    <property type="project" value="UniProtKB-UniRule"/>
</dbReference>
<name>A0A132BUI0_9RHOB</name>
<evidence type="ECO:0000256" key="4">
    <source>
        <dbReference type="ARBA" id="ARBA00023027"/>
    </source>
</evidence>
<feature type="domain" description="Flavodoxin-like fold" evidence="7">
    <location>
        <begin position="4"/>
        <end position="190"/>
    </location>
</feature>
<evidence type="ECO:0000256" key="2">
    <source>
        <dbReference type="ARBA" id="ARBA00022643"/>
    </source>
</evidence>
<dbReference type="SUPFAM" id="SSF52218">
    <property type="entry name" value="Flavoproteins"/>
    <property type="match status" value="1"/>
</dbReference>
<evidence type="ECO:0000259" key="7">
    <source>
        <dbReference type="Pfam" id="PF02525"/>
    </source>
</evidence>
<keyword evidence="2 6" id="KW-0288">FMN</keyword>
<dbReference type="OrthoDB" id="9787136at2"/>
<dbReference type="EC" id="1.6.5.-" evidence="6"/>
<evidence type="ECO:0000313" key="8">
    <source>
        <dbReference type="EMBL" id="KUP91866.1"/>
    </source>
</evidence>
<evidence type="ECO:0000313" key="9">
    <source>
        <dbReference type="Proteomes" id="UP000068382"/>
    </source>
</evidence>
<protein>
    <recommendedName>
        <fullName evidence="6">FMN dependent NADH:quinone oxidoreductase</fullName>
        <ecNumber evidence="6">1.6.5.-</ecNumber>
    </recommendedName>
    <alternativeName>
        <fullName evidence="6">Azo-dye reductase</fullName>
    </alternativeName>
    <alternativeName>
        <fullName evidence="6">FMN-dependent NADH-azo compound oxidoreductase</fullName>
    </alternativeName>
    <alternativeName>
        <fullName evidence="6">FMN-dependent NADH-azoreductase</fullName>
        <ecNumber evidence="6">1.7.1.17</ecNumber>
    </alternativeName>
</protein>
<gene>
    <name evidence="8" type="primary">azoR_2</name>
    <name evidence="6" type="synonym">azoR</name>
    <name evidence="8" type="ORF">TRIHO_32860</name>
</gene>
<evidence type="ECO:0000256" key="1">
    <source>
        <dbReference type="ARBA" id="ARBA00022630"/>
    </source>
</evidence>
<comment type="caution">
    <text evidence="6">Lacks conserved residue(s) required for the propagation of feature annotation.</text>
</comment>
<sequence length="193" mass="20483">MAQTVLHIDSSARLSGSTSRDLTAQVVERLGAKQVIRRDLATPLPMLDEAWIGANFTPADQRTDDQKATLALSDTLVAELQAADTIVLGAPIYNFTVPTNLKAWIDLVARAGVTFRYTEAGPEGLLTGKRVVLVIASGGTEAGSDIDFACRYLRHMLGFIGLTEVELVAADQQMVDAEGSAKKAQDAIAALAA</sequence>
<keyword evidence="4 6" id="KW-0520">NAD</keyword>
<comment type="catalytic activity">
    <reaction evidence="5">
        <text>N,N-dimethyl-1,4-phenylenediamine + anthranilate + 2 NAD(+) = 2-(4-dimethylaminophenyl)diazenylbenzoate + 2 NADH + 2 H(+)</text>
        <dbReference type="Rhea" id="RHEA:55872"/>
        <dbReference type="ChEBI" id="CHEBI:15378"/>
        <dbReference type="ChEBI" id="CHEBI:15783"/>
        <dbReference type="ChEBI" id="CHEBI:16567"/>
        <dbReference type="ChEBI" id="CHEBI:57540"/>
        <dbReference type="ChEBI" id="CHEBI:57945"/>
        <dbReference type="ChEBI" id="CHEBI:71579"/>
        <dbReference type="EC" id="1.7.1.17"/>
    </reaction>
    <physiologicalReaction direction="right-to-left" evidence="5">
        <dbReference type="Rhea" id="RHEA:55874"/>
    </physiologicalReaction>
</comment>
<dbReference type="Gene3D" id="3.40.50.360">
    <property type="match status" value="1"/>
</dbReference>
<keyword evidence="9" id="KW-1185">Reference proteome</keyword>
<comment type="subunit">
    <text evidence="6">Homodimer.</text>
</comment>
<dbReference type="InterPro" id="IPR029039">
    <property type="entry name" value="Flavoprotein-like_sf"/>
</dbReference>
<comment type="similarity">
    <text evidence="6">Belongs to the azoreductase type 1 family.</text>
</comment>
<dbReference type="InterPro" id="IPR003680">
    <property type="entry name" value="Flavodoxin_fold"/>
</dbReference>
<dbReference type="GO" id="GO:0009055">
    <property type="term" value="F:electron transfer activity"/>
    <property type="evidence" value="ECO:0007669"/>
    <property type="project" value="UniProtKB-UniRule"/>
</dbReference>
<dbReference type="PANTHER" id="PTHR43741:SF4">
    <property type="entry name" value="FMN-DEPENDENT NADH:QUINONE OXIDOREDUCTASE"/>
    <property type="match status" value="1"/>
</dbReference>
<comment type="function">
    <text evidence="6">Also exhibits azoreductase activity. Catalyzes the reductive cleavage of the azo bond in aromatic azo compounds to the corresponding amines.</text>
</comment>
<organism evidence="8 9">
    <name type="scientific">Tritonibacter horizontis</name>
    <dbReference type="NCBI Taxonomy" id="1768241"/>
    <lineage>
        <taxon>Bacteria</taxon>
        <taxon>Pseudomonadati</taxon>
        <taxon>Pseudomonadota</taxon>
        <taxon>Alphaproteobacteria</taxon>
        <taxon>Rhodobacterales</taxon>
        <taxon>Paracoccaceae</taxon>
        <taxon>Tritonibacter</taxon>
    </lineage>
</organism>
<feature type="binding site" evidence="6">
    <location>
        <position position="11"/>
    </location>
    <ligand>
        <name>FMN</name>
        <dbReference type="ChEBI" id="CHEBI:58210"/>
    </ligand>
</feature>